<evidence type="ECO:0000256" key="7">
    <source>
        <dbReference type="SAM" id="MobiDB-lite"/>
    </source>
</evidence>
<sequence length="439" mass="47464">MKFLDQAKIFIKSGDGGAGAVSFRREKHMEFGGPDGGDGGRGGDVIVECVANLNTLIDYRYQQHFKADKGMHGMGQQRTGGKGNDVIMKVPVGTQILDEERDVVVADLTEAGQRLVLLRGGDGGFGNLHYKTSTNQAPRRGDPGWPGKEMWVWLKLKLIADAGLVGLPNAGKSTFLAAVSRARPKIADYPFTTLHPNLGVVYYDQEEFIVADIPGLIEGAHEGAGIGDRFLGHIERCRVLLHLIDGTGDDVAEAYRVVRGELEAYGGGLESKPEVVALNKCDSLLAEDIKEKLEALEAACGHKVYPLSGVSGIGLKDILGTLLRHITQSKAEDPGVVIASTAIGAGKRGQEGFFRRRKDAVAAEDSEFEDGYWGADGEWIWYEDDEADEDDVEVEDAAAGADDSDDDLAAEDVDDEEDDEDDNDEEDGDEEDGDDQSHR</sequence>
<feature type="domain" description="OBG-type G" evidence="8">
    <location>
        <begin position="160"/>
        <end position="327"/>
    </location>
</feature>
<dbReference type="Pfam" id="PF01926">
    <property type="entry name" value="MMR_HSR1"/>
    <property type="match status" value="1"/>
</dbReference>
<proteinExistence type="inferred from homology"/>
<evidence type="ECO:0000313" key="10">
    <source>
        <dbReference type="EMBL" id="MBR9971973.1"/>
    </source>
</evidence>
<keyword evidence="6" id="KW-0963">Cytoplasm</keyword>
<gene>
    <name evidence="10" type="primary">obgE</name>
    <name evidence="6" type="synonym">obg</name>
    <name evidence="10" type="ORF">KEC16_09620</name>
</gene>
<evidence type="ECO:0000313" key="11">
    <source>
        <dbReference type="Proteomes" id="UP000680714"/>
    </source>
</evidence>
<feature type="binding site" evidence="6">
    <location>
        <begin position="212"/>
        <end position="215"/>
    </location>
    <ligand>
        <name>GTP</name>
        <dbReference type="ChEBI" id="CHEBI:37565"/>
    </ligand>
</feature>
<evidence type="ECO:0000256" key="1">
    <source>
        <dbReference type="ARBA" id="ARBA00007699"/>
    </source>
</evidence>
<dbReference type="NCBIfam" id="NF008956">
    <property type="entry name" value="PRK12299.1"/>
    <property type="match status" value="1"/>
</dbReference>
<dbReference type="InterPro" id="IPR006074">
    <property type="entry name" value="GTP1-OBG_CS"/>
</dbReference>
<evidence type="ECO:0000256" key="6">
    <source>
        <dbReference type="HAMAP-Rule" id="MF_01454"/>
    </source>
</evidence>
<evidence type="ECO:0000259" key="9">
    <source>
        <dbReference type="PROSITE" id="PS51883"/>
    </source>
</evidence>
<evidence type="ECO:0000256" key="4">
    <source>
        <dbReference type="ARBA" id="ARBA00022842"/>
    </source>
</evidence>
<dbReference type="PANTHER" id="PTHR11702">
    <property type="entry name" value="DEVELOPMENTALLY REGULATED GTP-BINDING PROTEIN-RELATED"/>
    <property type="match status" value="1"/>
</dbReference>
<dbReference type="Pfam" id="PF01018">
    <property type="entry name" value="GTP1_OBG"/>
    <property type="match status" value="1"/>
</dbReference>
<dbReference type="InterPro" id="IPR036726">
    <property type="entry name" value="GTP1_OBG_dom_sf"/>
</dbReference>
<dbReference type="CDD" id="cd01898">
    <property type="entry name" value="Obg"/>
    <property type="match status" value="1"/>
</dbReference>
<name>A0ABS5IE40_9PROT</name>
<evidence type="ECO:0000256" key="5">
    <source>
        <dbReference type="ARBA" id="ARBA00023134"/>
    </source>
</evidence>
<keyword evidence="2 6" id="KW-0547">Nucleotide-binding</keyword>
<dbReference type="InterPro" id="IPR006073">
    <property type="entry name" value="GTP-bd"/>
</dbReference>
<dbReference type="EC" id="3.6.5.-" evidence="6"/>
<comment type="subunit">
    <text evidence="6">Monomer.</text>
</comment>
<keyword evidence="3 6" id="KW-0378">Hydrolase</keyword>
<comment type="similarity">
    <text evidence="1 6">Belongs to the TRAFAC class OBG-HflX-like GTPase superfamily. OBG GTPase family.</text>
</comment>
<dbReference type="PROSITE" id="PS51710">
    <property type="entry name" value="G_OBG"/>
    <property type="match status" value="1"/>
</dbReference>
<comment type="subcellular location">
    <subcellularLocation>
        <location evidence="6">Cytoplasm</location>
    </subcellularLocation>
</comment>
<dbReference type="HAMAP" id="MF_01454">
    <property type="entry name" value="GTPase_Obg"/>
    <property type="match status" value="1"/>
</dbReference>
<dbReference type="InterPro" id="IPR031167">
    <property type="entry name" value="G_OBG"/>
</dbReference>
<evidence type="ECO:0000256" key="3">
    <source>
        <dbReference type="ARBA" id="ARBA00022801"/>
    </source>
</evidence>
<dbReference type="Gene3D" id="3.40.50.300">
    <property type="entry name" value="P-loop containing nucleotide triphosphate hydrolases"/>
    <property type="match status" value="1"/>
</dbReference>
<dbReference type="InterPro" id="IPR045086">
    <property type="entry name" value="OBG_GTPase"/>
</dbReference>
<dbReference type="RefSeq" id="WP_211548263.1">
    <property type="nucleotide sequence ID" value="NZ_JAGTUF010000007.1"/>
</dbReference>
<keyword evidence="11" id="KW-1185">Reference proteome</keyword>
<dbReference type="Proteomes" id="UP000680714">
    <property type="component" value="Unassembled WGS sequence"/>
</dbReference>
<feature type="binding site" evidence="6">
    <location>
        <begin position="166"/>
        <end position="173"/>
    </location>
    <ligand>
        <name>GTP</name>
        <dbReference type="ChEBI" id="CHEBI:37565"/>
    </ligand>
</feature>
<comment type="cofactor">
    <cofactor evidence="6">
        <name>Mg(2+)</name>
        <dbReference type="ChEBI" id="CHEBI:18420"/>
    </cofactor>
</comment>
<feature type="region of interest" description="Disordered" evidence="7">
    <location>
        <begin position="383"/>
        <end position="439"/>
    </location>
</feature>
<comment type="caution">
    <text evidence="10">The sequence shown here is derived from an EMBL/GenBank/DDBJ whole genome shotgun (WGS) entry which is preliminary data.</text>
</comment>
<feature type="binding site" evidence="6">
    <location>
        <begin position="191"/>
        <end position="195"/>
    </location>
    <ligand>
        <name>GTP</name>
        <dbReference type="ChEBI" id="CHEBI:37565"/>
    </ligand>
</feature>
<keyword evidence="6" id="KW-0479">Metal-binding</keyword>
<feature type="binding site" evidence="6">
    <location>
        <begin position="279"/>
        <end position="282"/>
    </location>
    <ligand>
        <name>GTP</name>
        <dbReference type="ChEBI" id="CHEBI:37565"/>
    </ligand>
</feature>
<dbReference type="InterPro" id="IPR014100">
    <property type="entry name" value="GTP-bd_Obg/CgtA"/>
</dbReference>
<dbReference type="NCBIfam" id="TIGR02729">
    <property type="entry name" value="Obg_CgtA"/>
    <property type="match status" value="1"/>
</dbReference>
<keyword evidence="4 6" id="KW-0460">Magnesium</keyword>
<evidence type="ECO:0000259" key="8">
    <source>
        <dbReference type="PROSITE" id="PS51710"/>
    </source>
</evidence>
<dbReference type="PANTHER" id="PTHR11702:SF31">
    <property type="entry name" value="MITOCHONDRIAL RIBOSOME-ASSOCIATED GTPASE 2"/>
    <property type="match status" value="1"/>
</dbReference>
<dbReference type="EMBL" id="JAGTUF010000007">
    <property type="protein sequence ID" value="MBR9971973.1"/>
    <property type="molecule type" value="Genomic_DNA"/>
</dbReference>
<accession>A0ABS5IE40</accession>
<dbReference type="Gene3D" id="2.70.210.12">
    <property type="entry name" value="GTP1/OBG domain"/>
    <property type="match status" value="1"/>
</dbReference>
<keyword evidence="5 6" id="KW-0342">GTP-binding</keyword>
<dbReference type="InterPro" id="IPR006169">
    <property type="entry name" value="GTP1_OBG_dom"/>
</dbReference>
<dbReference type="SUPFAM" id="SSF52540">
    <property type="entry name" value="P-loop containing nucleoside triphosphate hydrolases"/>
    <property type="match status" value="1"/>
</dbReference>
<dbReference type="InterPro" id="IPR027417">
    <property type="entry name" value="P-loop_NTPase"/>
</dbReference>
<dbReference type="NCBIfam" id="NF008955">
    <property type="entry name" value="PRK12297.1"/>
    <property type="match status" value="1"/>
</dbReference>
<dbReference type="PROSITE" id="PS51883">
    <property type="entry name" value="OBG"/>
    <property type="match status" value="1"/>
</dbReference>
<comment type="function">
    <text evidence="6">An essential GTPase which binds GTP, GDP and possibly (p)ppGpp with moderate affinity, with high nucleotide exchange rates and a fairly low GTP hydrolysis rate. Plays a role in control of the cell cycle, stress response, ribosome biogenesis and in those bacteria that undergo differentiation, in morphogenesis control.</text>
</comment>
<dbReference type="PRINTS" id="PR00326">
    <property type="entry name" value="GTP1OBG"/>
</dbReference>
<feature type="binding site" evidence="6">
    <location>
        <position position="193"/>
    </location>
    <ligand>
        <name>Mg(2+)</name>
        <dbReference type="ChEBI" id="CHEBI:18420"/>
    </ligand>
</feature>
<dbReference type="SUPFAM" id="SSF82051">
    <property type="entry name" value="Obg GTP-binding protein N-terminal domain"/>
    <property type="match status" value="1"/>
</dbReference>
<evidence type="ECO:0000256" key="2">
    <source>
        <dbReference type="ARBA" id="ARBA00022741"/>
    </source>
</evidence>
<feature type="domain" description="Obg" evidence="9">
    <location>
        <begin position="1"/>
        <end position="159"/>
    </location>
</feature>
<organism evidence="10 11">
    <name type="scientific">Magnetospirillum sulfuroxidans</name>
    <dbReference type="NCBI Taxonomy" id="611300"/>
    <lineage>
        <taxon>Bacteria</taxon>
        <taxon>Pseudomonadati</taxon>
        <taxon>Pseudomonadota</taxon>
        <taxon>Alphaproteobacteria</taxon>
        <taxon>Rhodospirillales</taxon>
        <taxon>Rhodospirillaceae</taxon>
        <taxon>Magnetospirillum</taxon>
    </lineage>
</organism>
<reference evidence="10 11" key="1">
    <citation type="submission" date="2021-04" db="EMBL/GenBank/DDBJ databases">
        <title>Magnetospirillum sulfuroxidans sp. nov., a facultative chemolithoautotrophic sulfur-oxidizing alphaproteobacterium isolated from freshwater sediment and proposals for Paramagetospirillum gen. nov., and Magnetospirillaceae fam. nov.</title>
        <authorList>
            <person name="Koziaeva V."/>
            <person name="Geelhoed J.S."/>
            <person name="Sorokin D.Y."/>
            <person name="Grouzdev D.S."/>
        </authorList>
    </citation>
    <scope>NUCLEOTIDE SEQUENCE [LARGE SCALE GENOMIC DNA]</scope>
    <source>
        <strain evidence="10 11">J10</strain>
    </source>
</reference>
<feature type="binding site" evidence="6">
    <location>
        <position position="173"/>
    </location>
    <ligand>
        <name>Mg(2+)</name>
        <dbReference type="ChEBI" id="CHEBI:18420"/>
    </ligand>
</feature>
<dbReference type="PROSITE" id="PS00905">
    <property type="entry name" value="GTP1_OBG"/>
    <property type="match status" value="1"/>
</dbReference>
<feature type="binding site" evidence="6">
    <location>
        <begin position="308"/>
        <end position="310"/>
    </location>
    <ligand>
        <name>GTP</name>
        <dbReference type="ChEBI" id="CHEBI:37565"/>
    </ligand>
</feature>
<protein>
    <recommendedName>
        <fullName evidence="6">GTPase Obg</fullName>
        <ecNumber evidence="6">3.6.5.-</ecNumber>
    </recommendedName>
    <alternativeName>
        <fullName evidence="6">GTP-binding protein Obg</fullName>
    </alternativeName>
</protein>